<evidence type="ECO:0000313" key="1">
    <source>
        <dbReference type="EMBL" id="SVD29895.1"/>
    </source>
</evidence>
<gene>
    <name evidence="1" type="ORF">METZ01_LOCUS382749</name>
</gene>
<feature type="non-terminal residue" evidence="1">
    <location>
        <position position="53"/>
    </location>
</feature>
<sequence>MYTFIDLLDNYIQVFIMYLVARKSITPILTTSVPVVRKMLDAAAGSAPHLLRN</sequence>
<accession>A0A382U7P0</accession>
<dbReference type="AlphaFoldDB" id="A0A382U7P0"/>
<dbReference type="EMBL" id="UINC01141889">
    <property type="protein sequence ID" value="SVD29895.1"/>
    <property type="molecule type" value="Genomic_DNA"/>
</dbReference>
<proteinExistence type="predicted"/>
<organism evidence="1">
    <name type="scientific">marine metagenome</name>
    <dbReference type="NCBI Taxonomy" id="408172"/>
    <lineage>
        <taxon>unclassified sequences</taxon>
        <taxon>metagenomes</taxon>
        <taxon>ecological metagenomes</taxon>
    </lineage>
</organism>
<name>A0A382U7P0_9ZZZZ</name>
<protein>
    <submittedName>
        <fullName evidence="1">Uncharacterized protein</fullName>
    </submittedName>
</protein>
<reference evidence="1" key="1">
    <citation type="submission" date="2018-05" db="EMBL/GenBank/DDBJ databases">
        <authorList>
            <person name="Lanie J.A."/>
            <person name="Ng W.-L."/>
            <person name="Kazmierczak K.M."/>
            <person name="Andrzejewski T.M."/>
            <person name="Davidsen T.M."/>
            <person name="Wayne K.J."/>
            <person name="Tettelin H."/>
            <person name="Glass J.I."/>
            <person name="Rusch D."/>
            <person name="Podicherti R."/>
            <person name="Tsui H.-C.T."/>
            <person name="Winkler M.E."/>
        </authorList>
    </citation>
    <scope>NUCLEOTIDE SEQUENCE</scope>
</reference>